<feature type="region of interest" description="Disordered" evidence="1">
    <location>
        <begin position="19"/>
        <end position="43"/>
    </location>
</feature>
<feature type="compositionally biased region" description="Polar residues" evidence="1">
    <location>
        <begin position="26"/>
        <end position="43"/>
    </location>
</feature>
<sequence>MYPSGINVKKGRLTKARLGQEEHASNHTPVSQTPSNSASETTATCTANLSHPTINSVPQVAIVTTTPQIIATQQTVILVSQQQSFPHTSGIGTWIPHTIQPQPQYSPMVYPHATMAGLPQVSLFIQQPPIFNSLVQQSPGSIPALSQPQATTPHTSTN</sequence>
<organism evidence="2 3">
    <name type="scientific">Lactuca saligna</name>
    <name type="common">Willowleaf lettuce</name>
    <dbReference type="NCBI Taxonomy" id="75948"/>
    <lineage>
        <taxon>Eukaryota</taxon>
        <taxon>Viridiplantae</taxon>
        <taxon>Streptophyta</taxon>
        <taxon>Embryophyta</taxon>
        <taxon>Tracheophyta</taxon>
        <taxon>Spermatophyta</taxon>
        <taxon>Magnoliopsida</taxon>
        <taxon>eudicotyledons</taxon>
        <taxon>Gunneridae</taxon>
        <taxon>Pentapetalae</taxon>
        <taxon>asterids</taxon>
        <taxon>campanulids</taxon>
        <taxon>Asterales</taxon>
        <taxon>Asteraceae</taxon>
        <taxon>Cichorioideae</taxon>
        <taxon>Cichorieae</taxon>
        <taxon>Lactucinae</taxon>
        <taxon>Lactuca</taxon>
    </lineage>
</organism>
<reference evidence="2" key="1">
    <citation type="submission" date="2023-04" db="EMBL/GenBank/DDBJ databases">
        <authorList>
            <person name="Vijverberg K."/>
            <person name="Xiong W."/>
            <person name="Schranz E."/>
        </authorList>
    </citation>
    <scope>NUCLEOTIDE SEQUENCE</scope>
</reference>
<evidence type="ECO:0000313" key="3">
    <source>
        <dbReference type="Proteomes" id="UP001177003"/>
    </source>
</evidence>
<gene>
    <name evidence="2" type="ORF">LSALG_LOCUS3799</name>
</gene>
<evidence type="ECO:0000256" key="1">
    <source>
        <dbReference type="SAM" id="MobiDB-lite"/>
    </source>
</evidence>
<accession>A0AA35VL97</accession>
<dbReference type="Proteomes" id="UP001177003">
    <property type="component" value="Chromosome 0"/>
</dbReference>
<dbReference type="EMBL" id="OX465086">
    <property type="protein sequence ID" value="CAI9263097.1"/>
    <property type="molecule type" value="Genomic_DNA"/>
</dbReference>
<evidence type="ECO:0000313" key="2">
    <source>
        <dbReference type="EMBL" id="CAI9263097.1"/>
    </source>
</evidence>
<protein>
    <submittedName>
        <fullName evidence="2">Uncharacterized protein</fullName>
    </submittedName>
</protein>
<dbReference type="AlphaFoldDB" id="A0AA35VL97"/>
<name>A0AA35VL97_LACSI</name>
<proteinExistence type="predicted"/>
<keyword evidence="3" id="KW-1185">Reference proteome</keyword>